<comment type="caution">
    <text evidence="2">The sequence shown here is derived from an EMBL/GenBank/DDBJ whole genome shotgun (WGS) entry which is preliminary data.</text>
</comment>
<gene>
    <name evidence="2" type="ORF">JOC28_001272</name>
</gene>
<feature type="transmembrane region" description="Helical" evidence="1">
    <location>
        <begin position="81"/>
        <end position="104"/>
    </location>
</feature>
<dbReference type="RefSeq" id="WP_205009832.1">
    <property type="nucleotide sequence ID" value="NZ_JAFBEH010000024.1"/>
</dbReference>
<keyword evidence="1" id="KW-1133">Transmembrane helix</keyword>
<reference evidence="2 3" key="1">
    <citation type="submission" date="2021-01" db="EMBL/GenBank/DDBJ databases">
        <title>Genomic Encyclopedia of Type Strains, Phase IV (KMG-IV): sequencing the most valuable type-strain genomes for metagenomic binning, comparative biology and taxonomic classification.</title>
        <authorList>
            <person name="Goeker M."/>
        </authorList>
    </citation>
    <scope>NUCLEOTIDE SEQUENCE [LARGE SCALE GENOMIC DNA]</scope>
    <source>
        <strain evidence="2 3">DSM 27382</strain>
    </source>
</reference>
<protein>
    <submittedName>
        <fullName evidence="2">Uncharacterized protein</fullName>
    </submittedName>
</protein>
<proteinExistence type="predicted"/>
<name>A0ABS2PSF6_9STRE</name>
<organism evidence="2 3">
    <name type="scientific">Streptococcus loxodontisalivarius</name>
    <dbReference type="NCBI Taxonomy" id="1349415"/>
    <lineage>
        <taxon>Bacteria</taxon>
        <taxon>Bacillati</taxon>
        <taxon>Bacillota</taxon>
        <taxon>Bacilli</taxon>
        <taxon>Lactobacillales</taxon>
        <taxon>Streptococcaceae</taxon>
        <taxon>Streptococcus</taxon>
    </lineage>
</organism>
<feature type="transmembrane region" description="Helical" evidence="1">
    <location>
        <begin position="6"/>
        <end position="25"/>
    </location>
</feature>
<keyword evidence="1" id="KW-0812">Transmembrane</keyword>
<dbReference type="Proteomes" id="UP000697472">
    <property type="component" value="Unassembled WGS sequence"/>
</dbReference>
<feature type="transmembrane region" description="Helical" evidence="1">
    <location>
        <begin position="32"/>
        <end position="51"/>
    </location>
</feature>
<evidence type="ECO:0000313" key="2">
    <source>
        <dbReference type="EMBL" id="MBM7642972.1"/>
    </source>
</evidence>
<accession>A0ABS2PSF6</accession>
<sequence>MKKYYYLNACSVLFIIGLCLARLLLNRSLGVDLLVVSILWAFFLNYGLLLLSKRGQQSLGQAFWIPREIGYGLGLNPQNPLAYKIACLLFFGLILILSLGLLLLSLL</sequence>
<evidence type="ECO:0000256" key="1">
    <source>
        <dbReference type="SAM" id="Phobius"/>
    </source>
</evidence>
<dbReference type="EMBL" id="JAFBEH010000024">
    <property type="protein sequence ID" value="MBM7642972.1"/>
    <property type="molecule type" value="Genomic_DNA"/>
</dbReference>
<keyword evidence="1" id="KW-0472">Membrane</keyword>
<evidence type="ECO:0000313" key="3">
    <source>
        <dbReference type="Proteomes" id="UP000697472"/>
    </source>
</evidence>
<keyword evidence="3" id="KW-1185">Reference proteome</keyword>